<sequence>MAIIKKCETIQAYLTALEELVLSHVFVFQEENPYDLDGYFDDELWGTLFIEFRKMYPYIFISDDIIQMFANTIKVDIACKNPNYPRQKAAIHNYLQSLQTTNNSKLMREIIQNLYVYQDI</sequence>
<dbReference type="Proteomes" id="UP000274822">
    <property type="component" value="Unassembled WGS sequence"/>
</dbReference>
<dbReference type="EMBL" id="RBNJ01000138">
    <property type="protein sequence ID" value="RUS35318.1"/>
    <property type="molecule type" value="Genomic_DNA"/>
</dbReference>
<dbReference type="AlphaFoldDB" id="A0A433QZW5"/>
<accession>A0A433QZW5</accession>
<gene>
    <name evidence="1" type="ORF">BC938DRAFT_472568</name>
</gene>
<comment type="caution">
    <text evidence="1">The sequence shown here is derived from an EMBL/GenBank/DDBJ whole genome shotgun (WGS) entry which is preliminary data.</text>
</comment>
<reference evidence="1 2" key="1">
    <citation type="journal article" date="2018" name="New Phytol.">
        <title>Phylogenomics of Endogonaceae and evolution of mycorrhizas within Mucoromycota.</title>
        <authorList>
            <person name="Chang Y."/>
            <person name="Desiro A."/>
            <person name="Na H."/>
            <person name="Sandor L."/>
            <person name="Lipzen A."/>
            <person name="Clum A."/>
            <person name="Barry K."/>
            <person name="Grigoriev I.V."/>
            <person name="Martin F.M."/>
            <person name="Stajich J.E."/>
            <person name="Smith M.E."/>
            <person name="Bonito G."/>
            <person name="Spatafora J.W."/>
        </authorList>
    </citation>
    <scope>NUCLEOTIDE SEQUENCE [LARGE SCALE GENOMIC DNA]</scope>
    <source>
        <strain evidence="1 2">AD002</strain>
    </source>
</reference>
<protein>
    <submittedName>
        <fullName evidence="1">Uncharacterized protein</fullName>
    </submittedName>
</protein>
<organism evidence="1 2">
    <name type="scientific">Jimgerdemannia flammicorona</name>
    <dbReference type="NCBI Taxonomy" id="994334"/>
    <lineage>
        <taxon>Eukaryota</taxon>
        <taxon>Fungi</taxon>
        <taxon>Fungi incertae sedis</taxon>
        <taxon>Mucoromycota</taxon>
        <taxon>Mucoromycotina</taxon>
        <taxon>Endogonomycetes</taxon>
        <taxon>Endogonales</taxon>
        <taxon>Endogonaceae</taxon>
        <taxon>Jimgerdemannia</taxon>
    </lineage>
</organism>
<name>A0A433QZW5_9FUNG</name>
<keyword evidence="2" id="KW-1185">Reference proteome</keyword>
<evidence type="ECO:0000313" key="2">
    <source>
        <dbReference type="Proteomes" id="UP000274822"/>
    </source>
</evidence>
<proteinExistence type="predicted"/>
<evidence type="ECO:0000313" key="1">
    <source>
        <dbReference type="EMBL" id="RUS35318.1"/>
    </source>
</evidence>